<evidence type="ECO:0000313" key="3">
    <source>
        <dbReference type="EMBL" id="MBP2474435.1"/>
    </source>
</evidence>
<accession>A0ABS5ACX4</accession>
<sequence>MPMTDQERADFLAEPRVAILAVARGGRGPLAVPVWFDFRDGELLVWTRAGSRKAALIRAAGRCTLSVQQPELPYRYVTAEGPAHCEPDPSREALLAIVTRYLPQAQAQEYVDSTRTPDAVLVRMRPESWLSAGYGETG</sequence>
<dbReference type="InterPro" id="IPR012349">
    <property type="entry name" value="Split_barrel_FMN-bd"/>
</dbReference>
<keyword evidence="4" id="KW-1185">Reference proteome</keyword>
<name>A0ABS5ACX4_9PSEU</name>
<dbReference type="SUPFAM" id="SSF50475">
    <property type="entry name" value="FMN-binding split barrel"/>
    <property type="match status" value="1"/>
</dbReference>
<dbReference type="Gene3D" id="2.30.110.10">
    <property type="entry name" value="Electron Transport, Fmn-binding Protein, Chain A"/>
    <property type="match status" value="1"/>
</dbReference>
<feature type="domain" description="Pyridoxamine 5'-phosphate oxidase N-terminal" evidence="2">
    <location>
        <begin position="5"/>
        <end position="129"/>
    </location>
</feature>
<dbReference type="NCBIfam" id="TIGR03618">
    <property type="entry name" value="Rv1155_F420"/>
    <property type="match status" value="1"/>
</dbReference>
<evidence type="ECO:0000256" key="1">
    <source>
        <dbReference type="ARBA" id="ARBA00023002"/>
    </source>
</evidence>
<reference evidence="3 4" key="1">
    <citation type="submission" date="2021-03" db="EMBL/GenBank/DDBJ databases">
        <title>Sequencing the genomes of 1000 actinobacteria strains.</title>
        <authorList>
            <person name="Klenk H.-P."/>
        </authorList>
    </citation>
    <scope>NUCLEOTIDE SEQUENCE [LARGE SCALE GENOMIC DNA]</scope>
    <source>
        <strain evidence="3 4">DSM 44580</strain>
    </source>
</reference>
<gene>
    <name evidence="3" type="ORF">JOF53_003307</name>
</gene>
<dbReference type="InterPro" id="IPR011576">
    <property type="entry name" value="Pyridox_Oxase_N"/>
</dbReference>
<evidence type="ECO:0000313" key="4">
    <source>
        <dbReference type="Proteomes" id="UP001519363"/>
    </source>
</evidence>
<dbReference type="EMBL" id="JAGIOO010000001">
    <property type="protein sequence ID" value="MBP2474435.1"/>
    <property type="molecule type" value="Genomic_DNA"/>
</dbReference>
<dbReference type="Pfam" id="PF01243">
    <property type="entry name" value="PNPOx_N"/>
    <property type="match status" value="1"/>
</dbReference>
<dbReference type="Proteomes" id="UP001519363">
    <property type="component" value="Unassembled WGS sequence"/>
</dbReference>
<dbReference type="PANTHER" id="PTHR35176">
    <property type="entry name" value="HEME OXYGENASE HI_0854-RELATED"/>
    <property type="match status" value="1"/>
</dbReference>
<protein>
    <submittedName>
        <fullName evidence="3">PPOX class probable F420-dependent enzyme</fullName>
    </submittedName>
</protein>
<organism evidence="3 4">
    <name type="scientific">Crossiella equi</name>
    <dbReference type="NCBI Taxonomy" id="130796"/>
    <lineage>
        <taxon>Bacteria</taxon>
        <taxon>Bacillati</taxon>
        <taxon>Actinomycetota</taxon>
        <taxon>Actinomycetes</taxon>
        <taxon>Pseudonocardiales</taxon>
        <taxon>Pseudonocardiaceae</taxon>
        <taxon>Crossiella</taxon>
    </lineage>
</organism>
<proteinExistence type="predicted"/>
<dbReference type="InterPro" id="IPR052019">
    <property type="entry name" value="F420H2_bilvrd_red/Heme_oxyg"/>
</dbReference>
<evidence type="ECO:0000259" key="2">
    <source>
        <dbReference type="Pfam" id="PF01243"/>
    </source>
</evidence>
<keyword evidence="1" id="KW-0560">Oxidoreductase</keyword>
<dbReference type="InterPro" id="IPR019920">
    <property type="entry name" value="F420-binding_dom_put"/>
</dbReference>
<comment type="caution">
    <text evidence="3">The sequence shown here is derived from an EMBL/GenBank/DDBJ whole genome shotgun (WGS) entry which is preliminary data.</text>
</comment>
<dbReference type="PANTHER" id="PTHR35176:SF6">
    <property type="entry name" value="HEME OXYGENASE HI_0854-RELATED"/>
    <property type="match status" value="1"/>
</dbReference>